<name>A0A1J5SLE6_9ZZZZ</name>
<organism evidence="1">
    <name type="scientific">mine drainage metagenome</name>
    <dbReference type="NCBI Taxonomy" id="410659"/>
    <lineage>
        <taxon>unclassified sequences</taxon>
        <taxon>metagenomes</taxon>
        <taxon>ecological metagenomes</taxon>
    </lineage>
</organism>
<dbReference type="EMBL" id="MLJW01000030">
    <property type="protein sequence ID" value="OIR08763.1"/>
    <property type="molecule type" value="Genomic_DNA"/>
</dbReference>
<reference evidence="1" key="1">
    <citation type="submission" date="2016-10" db="EMBL/GenBank/DDBJ databases">
        <title>Sequence of Gallionella enrichment culture.</title>
        <authorList>
            <person name="Poehlein A."/>
            <person name="Muehling M."/>
            <person name="Daniel R."/>
        </authorList>
    </citation>
    <scope>NUCLEOTIDE SEQUENCE</scope>
</reference>
<proteinExistence type="predicted"/>
<evidence type="ECO:0000313" key="1">
    <source>
        <dbReference type="EMBL" id="OIR08763.1"/>
    </source>
</evidence>
<dbReference type="AlphaFoldDB" id="A0A1J5SLE6"/>
<sequence length="169" mass="19374">MNKIFIKTQKGIEEIEKRTSDMSLRVRRVLILVDGKRTPEDIHELALADDLDQTLGSLEESGYIQPIRQPETAATASKIDENTPREFIFRKIPDTQDPKDMEMARHFILNTLYTFCGQWAHLSIVKAASAANTHEELRKSFMPWYNAIIETGEGRRRAEELSSSLLKVI</sequence>
<comment type="caution">
    <text evidence="1">The sequence shown here is derived from an EMBL/GenBank/DDBJ whole genome shotgun (WGS) entry which is preliminary data.</text>
</comment>
<gene>
    <name evidence="1" type="ORF">GALL_91470</name>
</gene>
<accession>A0A1J5SLE6</accession>
<protein>
    <submittedName>
        <fullName evidence="1">Uncharacterized protein</fullName>
    </submittedName>
</protein>